<dbReference type="Pfam" id="PF00144">
    <property type="entry name" value="Beta-lactamase"/>
    <property type="match status" value="1"/>
</dbReference>
<name>A0A382FIQ9_9ZZZZ</name>
<reference evidence="2" key="1">
    <citation type="submission" date="2018-05" db="EMBL/GenBank/DDBJ databases">
        <authorList>
            <person name="Lanie J.A."/>
            <person name="Ng W.-L."/>
            <person name="Kazmierczak K.M."/>
            <person name="Andrzejewski T.M."/>
            <person name="Davidsen T.M."/>
            <person name="Wayne K.J."/>
            <person name="Tettelin H."/>
            <person name="Glass J.I."/>
            <person name="Rusch D."/>
            <person name="Podicherti R."/>
            <person name="Tsui H.-C.T."/>
            <person name="Winkler M.E."/>
        </authorList>
    </citation>
    <scope>NUCLEOTIDE SEQUENCE</scope>
</reference>
<dbReference type="InterPro" id="IPR050789">
    <property type="entry name" value="Diverse_Enzym_Activities"/>
</dbReference>
<proteinExistence type="predicted"/>
<feature type="domain" description="Beta-lactamase-related" evidence="1">
    <location>
        <begin position="133"/>
        <end position="414"/>
    </location>
</feature>
<dbReference type="PROSITE" id="PS51257">
    <property type="entry name" value="PROKAR_LIPOPROTEIN"/>
    <property type="match status" value="1"/>
</dbReference>
<dbReference type="PANTHER" id="PTHR43283">
    <property type="entry name" value="BETA-LACTAMASE-RELATED"/>
    <property type="match status" value="1"/>
</dbReference>
<evidence type="ECO:0000259" key="1">
    <source>
        <dbReference type="Pfam" id="PF00144"/>
    </source>
</evidence>
<dbReference type="EMBL" id="UINC01050253">
    <property type="protein sequence ID" value="SVB62996.1"/>
    <property type="molecule type" value="Genomic_DNA"/>
</dbReference>
<evidence type="ECO:0000313" key="2">
    <source>
        <dbReference type="EMBL" id="SVB62996.1"/>
    </source>
</evidence>
<dbReference type="AlphaFoldDB" id="A0A382FIQ9"/>
<dbReference type="PANTHER" id="PTHR43283:SF14">
    <property type="entry name" value="BLL8153 PROTEIN"/>
    <property type="match status" value="1"/>
</dbReference>
<gene>
    <name evidence="2" type="ORF">METZ01_LOCUS215850</name>
</gene>
<dbReference type="InterPro" id="IPR001466">
    <property type="entry name" value="Beta-lactam-related"/>
</dbReference>
<dbReference type="InterPro" id="IPR012338">
    <property type="entry name" value="Beta-lactam/transpept-like"/>
</dbReference>
<dbReference type="Gene3D" id="3.40.710.10">
    <property type="entry name" value="DD-peptidase/beta-lactamase superfamily"/>
    <property type="match status" value="1"/>
</dbReference>
<organism evidence="2">
    <name type="scientific">marine metagenome</name>
    <dbReference type="NCBI Taxonomy" id="408172"/>
    <lineage>
        <taxon>unclassified sequences</taxon>
        <taxon>metagenomes</taxon>
        <taxon>ecological metagenomes</taxon>
    </lineage>
</organism>
<sequence length="469" mass="53170">MTLIFKIAKWRTMSIVALSLMSCGDNSSINEPLIINEKENSLYTDLIWEEETPKNVGIDPDLLENSFIYALADETYTQAAIIIKDEKLIYEKYRGLEANELGFWNQSLTEYLELGVEIPQELQDGFINRDRYSLATSWSTAKSFVGILIGIAIDQGYIQSVDESASTYITEWSNDNRNQITIKNLLDMRSGLPGLCATGSQPNYELEVCPYSIHWSGGNLTPVQNQLDACINREIAETGIIQSWYSSERTWEKDYLLYSNCEAQVLGELLFRATGKDLQSYADINLFSKIGFEGHWWRDNENNGQSNGNYLAYCCLDATARDFAKFGQLILNNGSWGNEQIVSSSYVEKIKRIGIDSVVEEDGSYYSYGMLFWTLDPTQQDDGTDFPPANKILLTAGTDGQYIILDIENNMVLVRNSLYYPMQFASFDRKMIGTGDLNAINYPQTLPLGWFGYYSSFHPSVFLYLVSKS</sequence>
<accession>A0A382FIQ9</accession>
<feature type="non-terminal residue" evidence="2">
    <location>
        <position position="469"/>
    </location>
</feature>
<dbReference type="SUPFAM" id="SSF56601">
    <property type="entry name" value="beta-lactamase/transpeptidase-like"/>
    <property type="match status" value="1"/>
</dbReference>
<protein>
    <recommendedName>
        <fullName evidence="1">Beta-lactamase-related domain-containing protein</fullName>
    </recommendedName>
</protein>